<dbReference type="PANTHER" id="PTHR45881">
    <property type="entry name" value="CHECKPOINT SUPPRESSOR 1-LIKE, ISOFORM A-RELATED"/>
    <property type="match status" value="1"/>
</dbReference>
<dbReference type="InterPro" id="IPR030456">
    <property type="entry name" value="TF_fork_head_CS_2"/>
</dbReference>
<proteinExistence type="predicted"/>
<feature type="region of interest" description="Disordered" evidence="7">
    <location>
        <begin position="183"/>
        <end position="228"/>
    </location>
</feature>
<dbReference type="CDD" id="cd22701">
    <property type="entry name" value="FHA_FKH1-like"/>
    <property type="match status" value="1"/>
</dbReference>
<keyword evidence="2" id="KW-0805">Transcription regulation</keyword>
<dbReference type="Pfam" id="PF00498">
    <property type="entry name" value="FHA"/>
    <property type="match status" value="1"/>
</dbReference>
<dbReference type="InterPro" id="IPR008984">
    <property type="entry name" value="SMAD_FHA_dom_sf"/>
</dbReference>
<keyword evidence="4" id="KW-0804">Transcription</keyword>
<evidence type="ECO:0000256" key="7">
    <source>
        <dbReference type="SAM" id="MobiDB-lite"/>
    </source>
</evidence>
<comment type="caution">
    <text evidence="10">The sequence shown here is derived from an EMBL/GenBank/DDBJ whole genome shotgun (WGS) entry which is preliminary data.</text>
</comment>
<evidence type="ECO:0000256" key="3">
    <source>
        <dbReference type="ARBA" id="ARBA00023125"/>
    </source>
</evidence>
<feature type="domain" description="FHA" evidence="8">
    <location>
        <begin position="63"/>
        <end position="118"/>
    </location>
</feature>
<dbReference type="PRINTS" id="PR00053">
    <property type="entry name" value="FORKHEAD"/>
</dbReference>
<keyword evidence="5 6" id="KW-0539">Nucleus</keyword>
<feature type="DNA-binding region" description="Fork-head" evidence="6">
    <location>
        <begin position="230"/>
        <end position="324"/>
    </location>
</feature>
<evidence type="ECO:0000256" key="1">
    <source>
        <dbReference type="ARBA" id="ARBA00004123"/>
    </source>
</evidence>
<dbReference type="PROSITE" id="PS00658">
    <property type="entry name" value="FORK_HEAD_2"/>
    <property type="match status" value="1"/>
</dbReference>
<dbReference type="PROSITE" id="PS00657">
    <property type="entry name" value="FORK_HEAD_1"/>
    <property type="match status" value="1"/>
</dbReference>
<dbReference type="InterPro" id="IPR036390">
    <property type="entry name" value="WH_DNA-bd_sf"/>
</dbReference>
<feature type="compositionally biased region" description="Low complexity" evidence="7">
    <location>
        <begin position="463"/>
        <end position="477"/>
    </location>
</feature>
<dbReference type="Gene3D" id="2.60.200.20">
    <property type="match status" value="1"/>
</dbReference>
<feature type="domain" description="Fork-head" evidence="9">
    <location>
        <begin position="230"/>
        <end position="324"/>
    </location>
</feature>
<feature type="compositionally biased region" description="Polar residues" evidence="7">
    <location>
        <begin position="450"/>
        <end position="459"/>
    </location>
</feature>
<dbReference type="OrthoDB" id="5954824at2759"/>
<dbReference type="PROSITE" id="PS50039">
    <property type="entry name" value="FORK_HEAD_3"/>
    <property type="match status" value="1"/>
</dbReference>
<dbReference type="InterPro" id="IPR036388">
    <property type="entry name" value="WH-like_DNA-bd_sf"/>
</dbReference>
<dbReference type="AlphaFoldDB" id="A0A8H7RB25"/>
<dbReference type="SMART" id="SM00240">
    <property type="entry name" value="FHA"/>
    <property type="match status" value="1"/>
</dbReference>
<keyword evidence="3 6" id="KW-0238">DNA-binding</keyword>
<evidence type="ECO:0000256" key="4">
    <source>
        <dbReference type="ARBA" id="ARBA00023163"/>
    </source>
</evidence>
<dbReference type="Gene3D" id="1.10.10.10">
    <property type="entry name" value="Winged helix-like DNA-binding domain superfamily/Winged helix DNA-binding domain"/>
    <property type="match status" value="1"/>
</dbReference>
<dbReference type="GO" id="GO:0006357">
    <property type="term" value="P:regulation of transcription by RNA polymerase II"/>
    <property type="evidence" value="ECO:0007669"/>
    <property type="project" value="UniProtKB-ARBA"/>
</dbReference>
<dbReference type="SUPFAM" id="SSF49879">
    <property type="entry name" value="SMAD/FHA domain"/>
    <property type="match status" value="1"/>
</dbReference>
<dbReference type="Proteomes" id="UP000650833">
    <property type="component" value="Unassembled WGS sequence"/>
</dbReference>
<dbReference type="PROSITE" id="PS50006">
    <property type="entry name" value="FHA_DOMAIN"/>
    <property type="match status" value="1"/>
</dbReference>
<reference evidence="10" key="1">
    <citation type="submission" date="2020-12" db="EMBL/GenBank/DDBJ databases">
        <title>Metabolic potential, ecology and presence of endohyphal bacteria is reflected in genomic diversity of Mucoromycotina.</title>
        <authorList>
            <person name="Muszewska A."/>
            <person name="Okrasinska A."/>
            <person name="Steczkiewicz K."/>
            <person name="Drgas O."/>
            <person name="Orlowska M."/>
            <person name="Perlinska-Lenart U."/>
            <person name="Aleksandrzak-Piekarczyk T."/>
            <person name="Szatraj K."/>
            <person name="Zielenkiewicz U."/>
            <person name="Pilsyk S."/>
            <person name="Malc E."/>
            <person name="Mieczkowski P."/>
            <person name="Kruszewska J.S."/>
            <person name="Biernat P."/>
            <person name="Pawlowska J."/>
        </authorList>
    </citation>
    <scope>NUCLEOTIDE SEQUENCE</scope>
    <source>
        <strain evidence="10">CBS 226.32</strain>
    </source>
</reference>
<dbReference type="SMART" id="SM00339">
    <property type="entry name" value="FH"/>
    <property type="match status" value="1"/>
</dbReference>
<feature type="compositionally biased region" description="Low complexity" evidence="7">
    <location>
        <begin position="330"/>
        <end position="342"/>
    </location>
</feature>
<feature type="region of interest" description="Disordered" evidence="7">
    <location>
        <begin position="440"/>
        <end position="477"/>
    </location>
</feature>
<dbReference type="SUPFAM" id="SSF46785">
    <property type="entry name" value="Winged helix' DNA-binding domain"/>
    <property type="match status" value="1"/>
</dbReference>
<comment type="subcellular location">
    <subcellularLocation>
        <location evidence="1 6">Nucleus</location>
    </subcellularLocation>
</comment>
<dbReference type="InterPro" id="IPR001766">
    <property type="entry name" value="Fork_head_dom"/>
</dbReference>
<gene>
    <name evidence="10" type="ORF">INT46_001875</name>
</gene>
<organism evidence="10 11">
    <name type="scientific">Mucor plumbeus</name>
    <dbReference type="NCBI Taxonomy" id="97098"/>
    <lineage>
        <taxon>Eukaryota</taxon>
        <taxon>Fungi</taxon>
        <taxon>Fungi incertae sedis</taxon>
        <taxon>Mucoromycota</taxon>
        <taxon>Mucoromycotina</taxon>
        <taxon>Mucoromycetes</taxon>
        <taxon>Mucorales</taxon>
        <taxon>Mucorineae</taxon>
        <taxon>Mucoraceae</taxon>
        <taxon>Mucor</taxon>
    </lineage>
</organism>
<dbReference type="GO" id="GO:0043565">
    <property type="term" value="F:sequence-specific DNA binding"/>
    <property type="evidence" value="ECO:0007669"/>
    <property type="project" value="InterPro"/>
</dbReference>
<feature type="compositionally biased region" description="Basic and acidic residues" evidence="7">
    <location>
        <begin position="196"/>
        <end position="216"/>
    </location>
</feature>
<protein>
    <submittedName>
        <fullName evidence="10">Uncharacterized protein</fullName>
    </submittedName>
</protein>
<evidence type="ECO:0000313" key="11">
    <source>
        <dbReference type="Proteomes" id="UP000650833"/>
    </source>
</evidence>
<dbReference type="Pfam" id="PF00250">
    <property type="entry name" value="Forkhead"/>
    <property type="match status" value="1"/>
</dbReference>
<dbReference type="InterPro" id="IPR000253">
    <property type="entry name" value="FHA_dom"/>
</dbReference>
<name>A0A8H7RB25_9FUNG</name>
<accession>A0A8H7RB25</accession>
<sequence length="562" mass="61773">MASFDTATATPSAVSKLVAAPAAAKDNNSLQGPIVASIDSGPVQAYAKLEGDELCYYMRTLQVSLGRKVSTPNNVDIPLGNTKSVSRQHARVFYNFSSQRFELMVFGKNGAFVNERFIERGVTVPLENKTKIQIGEMAFVFLLPKKEPDNSVNKASNAPKHNIEDFGYISTPHQLEKVITNMQSADSGGPASATSPHDDYNRDDSSIHDDNDHNSETSEATNPYSNKDIKPPYSYASLIAQAINSSTDKRMTLNGIYNYITTNYPYYQMAQNGWQNSIRHNLSLNKAFVKVPRGDAEPGKGAFWTIDSNAETQFTNGVYKRNKRAGALLSSHSTSSISSSNHHQSHQQKFDLVENVRKKIKKEHHNSKFDQEEQEEEEEEEEENEENLVMDIAAKVENHAIVSLNTTTDETMPDAGLSATEVTPTAIASQQQEITTMALKEPLPPPPPSTTKKTVQTLHETSKSSTEATAAASSSQQEAQAQLQLQLQNTIRQHLLDPVRYPLPPSIAQLLPQAIAQLPPQLATQLSSTLQQVKPEDTVADVAIMATETDVNNLEVSESASQ</sequence>
<evidence type="ECO:0000313" key="10">
    <source>
        <dbReference type="EMBL" id="KAG2207030.1"/>
    </source>
</evidence>
<feature type="region of interest" description="Disordered" evidence="7">
    <location>
        <begin position="330"/>
        <end position="350"/>
    </location>
</feature>
<evidence type="ECO:0000256" key="5">
    <source>
        <dbReference type="ARBA" id="ARBA00023242"/>
    </source>
</evidence>
<evidence type="ECO:0000256" key="2">
    <source>
        <dbReference type="ARBA" id="ARBA00023015"/>
    </source>
</evidence>
<dbReference type="EMBL" id="JAEPRC010000139">
    <property type="protein sequence ID" value="KAG2207030.1"/>
    <property type="molecule type" value="Genomic_DNA"/>
</dbReference>
<feature type="region of interest" description="Disordered" evidence="7">
    <location>
        <begin position="363"/>
        <end position="386"/>
    </location>
</feature>
<dbReference type="CDD" id="cd00059">
    <property type="entry name" value="FH_FOX"/>
    <property type="match status" value="1"/>
</dbReference>
<feature type="compositionally biased region" description="Acidic residues" evidence="7">
    <location>
        <begin position="372"/>
        <end position="386"/>
    </location>
</feature>
<keyword evidence="11" id="KW-1185">Reference proteome</keyword>
<dbReference type="FunFam" id="1.10.10.10:FF:000030">
    <property type="entry name" value="Forkhead box protein K2"/>
    <property type="match status" value="1"/>
</dbReference>
<evidence type="ECO:0000256" key="6">
    <source>
        <dbReference type="PROSITE-ProRule" id="PRU00089"/>
    </source>
</evidence>
<evidence type="ECO:0000259" key="8">
    <source>
        <dbReference type="PROSITE" id="PS50006"/>
    </source>
</evidence>
<dbReference type="InterPro" id="IPR018122">
    <property type="entry name" value="TF_fork_head_CS_1"/>
</dbReference>
<dbReference type="GO" id="GO:0005634">
    <property type="term" value="C:nucleus"/>
    <property type="evidence" value="ECO:0007669"/>
    <property type="project" value="UniProtKB-SubCell"/>
</dbReference>
<evidence type="ECO:0000259" key="9">
    <source>
        <dbReference type="PROSITE" id="PS50039"/>
    </source>
</evidence>
<dbReference type="GO" id="GO:0003700">
    <property type="term" value="F:DNA-binding transcription factor activity"/>
    <property type="evidence" value="ECO:0007669"/>
    <property type="project" value="InterPro"/>
</dbReference>